<keyword evidence="2 10" id="KW-0723">Serine/threonine-protein kinase</keyword>
<dbReference type="SUPFAM" id="SSF56112">
    <property type="entry name" value="Protein kinase-like (PK-like)"/>
    <property type="match status" value="1"/>
</dbReference>
<dbReference type="PROSITE" id="PS00107">
    <property type="entry name" value="PROTEIN_KINASE_ATP"/>
    <property type="match status" value="1"/>
</dbReference>
<dbReference type="InterPro" id="IPR011009">
    <property type="entry name" value="Kinase-like_dom_sf"/>
</dbReference>
<evidence type="ECO:0000256" key="8">
    <source>
        <dbReference type="SAM" id="MobiDB-lite"/>
    </source>
</evidence>
<dbReference type="GO" id="GO:0005524">
    <property type="term" value="F:ATP binding"/>
    <property type="evidence" value="ECO:0007669"/>
    <property type="project" value="UniProtKB-UniRule"/>
</dbReference>
<evidence type="ECO:0000313" key="11">
    <source>
        <dbReference type="Proteomes" id="UP000276055"/>
    </source>
</evidence>
<dbReference type="InterPro" id="IPR000719">
    <property type="entry name" value="Prot_kinase_dom"/>
</dbReference>
<evidence type="ECO:0000256" key="4">
    <source>
        <dbReference type="ARBA" id="ARBA00022741"/>
    </source>
</evidence>
<dbReference type="InterPro" id="IPR008266">
    <property type="entry name" value="Tyr_kinase_AS"/>
</dbReference>
<feature type="compositionally biased region" description="Basic and acidic residues" evidence="8">
    <location>
        <begin position="473"/>
        <end position="495"/>
    </location>
</feature>
<feature type="compositionally biased region" description="Low complexity" evidence="8">
    <location>
        <begin position="399"/>
        <end position="416"/>
    </location>
</feature>
<dbReference type="GO" id="GO:0004674">
    <property type="term" value="F:protein serine/threonine kinase activity"/>
    <property type="evidence" value="ECO:0007669"/>
    <property type="project" value="UniProtKB-KW"/>
</dbReference>
<keyword evidence="3" id="KW-0808">Transferase</keyword>
<feature type="compositionally biased region" description="Low complexity" evidence="8">
    <location>
        <begin position="361"/>
        <end position="392"/>
    </location>
</feature>
<sequence length="725" mass="74120">MEAFRDSGSTGPEVPGYDVGRLLGRGGTAAVWLVTERSTGREFALKCFDTVGAAGEDDGGMGAPETGQAMRRELLILSALDHDHLLRAHTVLRLRVPPSRPEGGDALGLLLDYAPGGSVAELVAGRGRLAAGETVTILTPIGQALEYLHENGVSHGDVSPGNVLFTAHGKPLLADAGMARLVADAGPAGDAGTAGFSDPSPVHAVRAGLQPERDVYSLAALGWYCLTGRPPVPGARRPPLPLLVPDVPPALAAALEAGLAEDPRCRPTAAELAAAVYRSSAAEPVDLSVTAHPSVVPQLLTRGAVPRNARERRAERVRGWFRRWAPGRPQLAQRRAAGPAAAHETGAPADIGHRPGSVPFAANTRAARTAPAGAWSRTAVPGARPPAAAQGAHSRMSPTAGRHAASGGTARRSAAGPWSEAGPLSDSGRRSARTGPAGVGNGVRNGVRNGVTDGVRDGGRDGVTDGVLDTADDAPKEARRDAGDRIRHDAGHFARQEPAPGTRRGTRRGMRAEAGPASRRGTPAPGRRRGRRKLWAGSVIAVVLLAGFGVARLPGGAGIPELFAASHPPTAAPGPATPGAAVDAIPAELRDLLGSADPAEAVRGLAALRSQAFRSGRLGLLEEVNVPGSDAAAADAGIAAPLAKSGHILSGFQTVLTSVRTVAEPGPARTVVAVRTSTSAYQERDTAGAVVARAPAGGESRLRLVLVNVDGRWRIAQVLAGDPAG</sequence>
<dbReference type="EMBL" id="RBIR01000008">
    <property type="protein sequence ID" value="RKR13864.1"/>
    <property type="molecule type" value="Genomic_DNA"/>
</dbReference>
<proteinExistence type="predicted"/>
<dbReference type="Gene3D" id="1.10.510.10">
    <property type="entry name" value="Transferase(Phosphotransferase) domain 1"/>
    <property type="match status" value="1"/>
</dbReference>
<feature type="region of interest" description="Disordered" evidence="8">
    <location>
        <begin position="330"/>
        <end position="531"/>
    </location>
</feature>
<dbReference type="PANTHER" id="PTHR43289:SF6">
    <property type="entry name" value="SERINE_THREONINE-PROTEIN KINASE NEKL-3"/>
    <property type="match status" value="1"/>
</dbReference>
<feature type="compositionally biased region" description="Low complexity" evidence="8">
    <location>
        <begin position="444"/>
        <end position="453"/>
    </location>
</feature>
<dbReference type="PROSITE" id="PS50011">
    <property type="entry name" value="PROTEIN_KINASE_DOM"/>
    <property type="match status" value="1"/>
</dbReference>
<accession>A0A495EAB3</accession>
<comment type="caution">
    <text evidence="10">The sequence shown here is derived from an EMBL/GenBank/DDBJ whole genome shotgun (WGS) entry which is preliminary data.</text>
</comment>
<evidence type="ECO:0000259" key="9">
    <source>
        <dbReference type="PROSITE" id="PS50011"/>
    </source>
</evidence>
<dbReference type="Pfam" id="PF00069">
    <property type="entry name" value="Pkinase"/>
    <property type="match status" value="1"/>
</dbReference>
<dbReference type="EC" id="2.7.11.1" evidence="1"/>
<dbReference type="PROSITE" id="PS00109">
    <property type="entry name" value="PROTEIN_KINASE_TYR"/>
    <property type="match status" value="1"/>
</dbReference>
<feature type="compositionally biased region" description="Low complexity" evidence="8">
    <location>
        <begin position="512"/>
        <end position="525"/>
    </location>
</feature>
<keyword evidence="5 10" id="KW-0418">Kinase</keyword>
<dbReference type="Proteomes" id="UP000276055">
    <property type="component" value="Unassembled WGS sequence"/>
</dbReference>
<keyword evidence="6 7" id="KW-0067">ATP-binding</keyword>
<feature type="binding site" evidence="7">
    <location>
        <position position="46"/>
    </location>
    <ligand>
        <name>ATP</name>
        <dbReference type="ChEBI" id="CHEBI:30616"/>
    </ligand>
</feature>
<evidence type="ECO:0000256" key="2">
    <source>
        <dbReference type="ARBA" id="ARBA00022527"/>
    </source>
</evidence>
<reference evidence="10 11" key="1">
    <citation type="submission" date="2018-10" db="EMBL/GenBank/DDBJ databases">
        <title>Genomic Encyclopedia of Type Strains, Phase IV (KMG-IV): sequencing the most valuable type-strain genomes for metagenomic binning, comparative biology and taxonomic classification.</title>
        <authorList>
            <person name="Goeker M."/>
        </authorList>
    </citation>
    <scope>NUCLEOTIDE SEQUENCE [LARGE SCALE GENOMIC DNA]</scope>
    <source>
        <strain evidence="10 11">DSM 25586</strain>
    </source>
</reference>
<gene>
    <name evidence="10" type="ORF">C8D78_3205</name>
</gene>
<dbReference type="RefSeq" id="WP_120954835.1">
    <property type="nucleotide sequence ID" value="NZ_RBIR01000008.1"/>
</dbReference>
<evidence type="ECO:0000256" key="6">
    <source>
        <dbReference type="ARBA" id="ARBA00022840"/>
    </source>
</evidence>
<keyword evidence="4 7" id="KW-0547">Nucleotide-binding</keyword>
<feature type="compositionally biased region" description="Low complexity" evidence="8">
    <location>
        <begin position="330"/>
        <end position="349"/>
    </location>
</feature>
<evidence type="ECO:0000256" key="7">
    <source>
        <dbReference type="PROSITE-ProRule" id="PRU10141"/>
    </source>
</evidence>
<protein>
    <recommendedName>
        <fullName evidence="1">non-specific serine/threonine protein kinase</fullName>
        <ecNumber evidence="1">2.7.11.1</ecNumber>
    </recommendedName>
</protein>
<dbReference type="Gene3D" id="3.30.200.20">
    <property type="entry name" value="Phosphorylase Kinase, domain 1"/>
    <property type="match status" value="1"/>
</dbReference>
<feature type="compositionally biased region" description="Basic and acidic residues" evidence="8">
    <location>
        <begin position="454"/>
        <end position="463"/>
    </location>
</feature>
<dbReference type="InterPro" id="IPR017441">
    <property type="entry name" value="Protein_kinase_ATP_BS"/>
</dbReference>
<evidence type="ECO:0000256" key="1">
    <source>
        <dbReference type="ARBA" id="ARBA00012513"/>
    </source>
</evidence>
<organism evidence="10 11">
    <name type="scientific">Arthrobacter oryzae</name>
    <dbReference type="NCBI Taxonomy" id="409290"/>
    <lineage>
        <taxon>Bacteria</taxon>
        <taxon>Bacillati</taxon>
        <taxon>Actinomycetota</taxon>
        <taxon>Actinomycetes</taxon>
        <taxon>Micrococcales</taxon>
        <taxon>Micrococcaceae</taxon>
        <taxon>Arthrobacter</taxon>
    </lineage>
</organism>
<dbReference type="OrthoDB" id="3778994at2"/>
<evidence type="ECO:0000256" key="5">
    <source>
        <dbReference type="ARBA" id="ARBA00022777"/>
    </source>
</evidence>
<evidence type="ECO:0000256" key="3">
    <source>
        <dbReference type="ARBA" id="ARBA00022679"/>
    </source>
</evidence>
<name>A0A495EAB3_9MICC</name>
<dbReference type="AlphaFoldDB" id="A0A495EAB3"/>
<feature type="domain" description="Protein kinase" evidence="9">
    <location>
        <begin position="17"/>
        <end position="295"/>
    </location>
</feature>
<evidence type="ECO:0000313" key="10">
    <source>
        <dbReference type="EMBL" id="RKR13864.1"/>
    </source>
</evidence>
<dbReference type="PANTHER" id="PTHR43289">
    <property type="entry name" value="MITOGEN-ACTIVATED PROTEIN KINASE KINASE KINASE 20-RELATED"/>
    <property type="match status" value="1"/>
</dbReference>